<dbReference type="InterPro" id="IPR011527">
    <property type="entry name" value="ABC1_TM_dom"/>
</dbReference>
<keyword evidence="3" id="KW-1003">Cell membrane</keyword>
<evidence type="ECO:0000259" key="10">
    <source>
        <dbReference type="PROSITE" id="PS50893"/>
    </source>
</evidence>
<dbReference type="GO" id="GO:0015421">
    <property type="term" value="F:ABC-type oligopeptide transporter activity"/>
    <property type="evidence" value="ECO:0007669"/>
    <property type="project" value="TreeGrafter"/>
</dbReference>
<dbReference type="AlphaFoldDB" id="A0A1W2DGF3"/>
<feature type="transmembrane region" description="Helical" evidence="9">
    <location>
        <begin position="178"/>
        <end position="196"/>
    </location>
</feature>
<feature type="transmembrane region" description="Helical" evidence="9">
    <location>
        <begin position="266"/>
        <end position="285"/>
    </location>
</feature>
<keyword evidence="4 9" id="KW-0812">Transmembrane</keyword>
<evidence type="ECO:0000256" key="7">
    <source>
        <dbReference type="ARBA" id="ARBA00022989"/>
    </source>
</evidence>
<feature type="transmembrane region" description="Helical" evidence="9">
    <location>
        <begin position="74"/>
        <end position="92"/>
    </location>
</feature>
<gene>
    <name evidence="12" type="ORF">SAMN04488524_3745</name>
</gene>
<dbReference type="GO" id="GO:0016887">
    <property type="term" value="F:ATP hydrolysis activity"/>
    <property type="evidence" value="ECO:0007669"/>
    <property type="project" value="InterPro"/>
</dbReference>
<dbReference type="Pfam" id="PF00005">
    <property type="entry name" value="ABC_tran"/>
    <property type="match status" value="1"/>
</dbReference>
<feature type="transmembrane region" description="Helical" evidence="9">
    <location>
        <begin position="32"/>
        <end position="54"/>
    </location>
</feature>
<proteinExistence type="predicted"/>
<feature type="transmembrane region" description="Helical" evidence="9">
    <location>
        <begin position="149"/>
        <end position="172"/>
    </location>
</feature>
<comment type="subcellular location">
    <subcellularLocation>
        <location evidence="1">Cell membrane</location>
        <topology evidence="1">Multi-pass membrane protein</topology>
    </subcellularLocation>
</comment>
<dbReference type="InterPro" id="IPR003593">
    <property type="entry name" value="AAA+_ATPase"/>
</dbReference>
<evidence type="ECO:0000256" key="6">
    <source>
        <dbReference type="ARBA" id="ARBA00022840"/>
    </source>
</evidence>
<dbReference type="PROSITE" id="PS50893">
    <property type="entry name" value="ABC_TRANSPORTER_2"/>
    <property type="match status" value="1"/>
</dbReference>
<dbReference type="Proteomes" id="UP000192756">
    <property type="component" value="Unassembled WGS sequence"/>
</dbReference>
<keyword evidence="13" id="KW-1185">Reference proteome</keyword>
<name>A0A1W2DGF3_9SPHI</name>
<dbReference type="SUPFAM" id="SSF90123">
    <property type="entry name" value="ABC transporter transmembrane region"/>
    <property type="match status" value="1"/>
</dbReference>
<dbReference type="GO" id="GO:0005886">
    <property type="term" value="C:plasma membrane"/>
    <property type="evidence" value="ECO:0007669"/>
    <property type="project" value="UniProtKB-SubCell"/>
</dbReference>
<dbReference type="InterPro" id="IPR036640">
    <property type="entry name" value="ABC1_TM_sf"/>
</dbReference>
<keyword evidence="6 12" id="KW-0067">ATP-binding</keyword>
<dbReference type="EMBL" id="FWXT01000003">
    <property type="protein sequence ID" value="SMC96202.1"/>
    <property type="molecule type" value="Genomic_DNA"/>
</dbReference>
<dbReference type="InterPro" id="IPR003439">
    <property type="entry name" value="ABC_transporter-like_ATP-bd"/>
</dbReference>
<dbReference type="PANTHER" id="PTHR43394">
    <property type="entry name" value="ATP-DEPENDENT PERMEASE MDL1, MITOCHONDRIAL"/>
    <property type="match status" value="1"/>
</dbReference>
<dbReference type="Pfam" id="PF00664">
    <property type="entry name" value="ABC_membrane"/>
    <property type="match status" value="1"/>
</dbReference>
<dbReference type="Gene3D" id="3.40.50.300">
    <property type="entry name" value="P-loop containing nucleotide triphosphate hydrolases"/>
    <property type="match status" value="1"/>
</dbReference>
<dbReference type="SUPFAM" id="SSF52540">
    <property type="entry name" value="P-loop containing nucleoside triphosphate hydrolases"/>
    <property type="match status" value="1"/>
</dbReference>
<dbReference type="GO" id="GO:0005524">
    <property type="term" value="F:ATP binding"/>
    <property type="evidence" value="ECO:0007669"/>
    <property type="project" value="UniProtKB-KW"/>
</dbReference>
<evidence type="ECO:0000256" key="9">
    <source>
        <dbReference type="SAM" id="Phobius"/>
    </source>
</evidence>
<evidence type="ECO:0000313" key="12">
    <source>
        <dbReference type="EMBL" id="SMC96202.1"/>
    </source>
</evidence>
<evidence type="ECO:0000256" key="3">
    <source>
        <dbReference type="ARBA" id="ARBA00022475"/>
    </source>
</evidence>
<evidence type="ECO:0000256" key="5">
    <source>
        <dbReference type="ARBA" id="ARBA00022741"/>
    </source>
</evidence>
<dbReference type="InterPro" id="IPR027417">
    <property type="entry name" value="P-loop_NTPase"/>
</dbReference>
<evidence type="ECO:0000259" key="11">
    <source>
        <dbReference type="PROSITE" id="PS50929"/>
    </source>
</evidence>
<dbReference type="FunFam" id="3.40.50.300:FF:000221">
    <property type="entry name" value="Multidrug ABC transporter ATP-binding protein"/>
    <property type="match status" value="1"/>
</dbReference>
<dbReference type="PROSITE" id="PS50929">
    <property type="entry name" value="ABC_TM1F"/>
    <property type="match status" value="1"/>
</dbReference>
<keyword evidence="8 9" id="KW-0472">Membrane</keyword>
<feature type="domain" description="ABC transmembrane type-1" evidence="11">
    <location>
        <begin position="34"/>
        <end position="323"/>
    </location>
</feature>
<evidence type="ECO:0000256" key="1">
    <source>
        <dbReference type="ARBA" id="ARBA00004651"/>
    </source>
</evidence>
<evidence type="ECO:0000256" key="2">
    <source>
        <dbReference type="ARBA" id="ARBA00022448"/>
    </source>
</evidence>
<dbReference type="OrthoDB" id="9760358at2"/>
<dbReference type="STRING" id="151894.SAMN04488524_3745"/>
<keyword evidence="2" id="KW-0813">Transport</keyword>
<feature type="domain" description="ABC transporter" evidence="10">
    <location>
        <begin position="358"/>
        <end position="599"/>
    </location>
</feature>
<keyword evidence="7 9" id="KW-1133">Transmembrane helix</keyword>
<evidence type="ECO:0000256" key="8">
    <source>
        <dbReference type="ARBA" id="ARBA00023136"/>
    </source>
</evidence>
<accession>A0A1W2DGF3</accession>
<dbReference type="SMART" id="SM00382">
    <property type="entry name" value="AAA"/>
    <property type="match status" value="1"/>
</dbReference>
<organism evidence="12 13">
    <name type="scientific">Pedobacter africanus</name>
    <dbReference type="NCBI Taxonomy" id="151894"/>
    <lineage>
        <taxon>Bacteria</taxon>
        <taxon>Pseudomonadati</taxon>
        <taxon>Bacteroidota</taxon>
        <taxon>Sphingobacteriia</taxon>
        <taxon>Sphingobacteriales</taxon>
        <taxon>Sphingobacteriaceae</taxon>
        <taxon>Pedobacter</taxon>
    </lineage>
</organism>
<evidence type="ECO:0000313" key="13">
    <source>
        <dbReference type="Proteomes" id="UP000192756"/>
    </source>
</evidence>
<dbReference type="InterPro" id="IPR039421">
    <property type="entry name" value="Type_1_exporter"/>
</dbReference>
<dbReference type="RefSeq" id="WP_084240527.1">
    <property type="nucleotide sequence ID" value="NZ_FWXT01000003.1"/>
</dbReference>
<protein>
    <submittedName>
        <fullName evidence="12">ATP-binding cassette, subfamily B</fullName>
    </submittedName>
</protein>
<evidence type="ECO:0000256" key="4">
    <source>
        <dbReference type="ARBA" id="ARBA00022692"/>
    </source>
</evidence>
<reference evidence="13" key="1">
    <citation type="submission" date="2017-04" db="EMBL/GenBank/DDBJ databases">
        <authorList>
            <person name="Varghese N."/>
            <person name="Submissions S."/>
        </authorList>
    </citation>
    <scope>NUCLEOTIDE SEQUENCE [LARGE SCALE GENOMIC DNA]</scope>
    <source>
        <strain evidence="13">DSM 12126</strain>
    </source>
</reference>
<dbReference type="Gene3D" id="1.20.1560.10">
    <property type="entry name" value="ABC transporter type 1, transmembrane domain"/>
    <property type="match status" value="1"/>
</dbReference>
<dbReference type="PANTHER" id="PTHR43394:SF1">
    <property type="entry name" value="ATP-BINDING CASSETTE SUB-FAMILY B MEMBER 10, MITOCHONDRIAL"/>
    <property type="match status" value="1"/>
</dbReference>
<sequence length="604" mass="67559">MIKSFASKVQKLSTNLNIIRILKLIGTASKKWMLISILFILIESALFYASIYLIKLLVDTLSKHGANNLKDEPMVVNLLLLAALSAILYVSVKAISAYIIEKQAAKVAEYVDDKIHRSAIALDLSFYESPEYFDILKRARDMGSDRPNLIVATMVDIAKNSVMLILIGSMLVSIDWRLFPILALFVIPTLWVRINFADIQNVLRLSQTALERKSGYMSSLITSDIHAKEIRGFGLGHYIRKKYVAIRLELLEGRLKISRQRTFKEIMTSSIATLGFFSCIAYIAIGSIRGTTSVGDIALFFIAFPQSFTILQNLSSGISTLYQNNIFVKSLFELFDLKSNLPEPAQPLPLPTAQQVDLELKQVNFIYPHATKPTLSNISLKLPAGKIVAIVGSNGAGKSTLMKLLCRLYDPTSGEITLDDKNIRNFSSTDYHKQICAVFQDFGKYNLSVADNIRFGDIHSLSRKPEEIVEAARNSGTDMFVDKFPEGYDTVMGRIFEDGHEVSIGQWQKLAIARAFYSNSRFIILDEATSALDARSEQELFDSLRERIGNRAALIISHRQSAVKHADYIYMLTEGCISESGTHEELLALKGTYYQLFNSKAGTT</sequence>
<keyword evidence="5" id="KW-0547">Nucleotide-binding</keyword>